<dbReference type="AlphaFoldDB" id="A0AAJ0XEM2"/>
<dbReference type="EMBL" id="NHSF01000033">
    <property type="protein sequence ID" value="MBK5929969.1"/>
    <property type="molecule type" value="Genomic_DNA"/>
</dbReference>
<keyword evidence="2" id="KW-1185">Reference proteome</keyword>
<comment type="caution">
    <text evidence="1">The sequence shown here is derived from an EMBL/GenBank/DDBJ whole genome shotgun (WGS) entry which is preliminary data.</text>
</comment>
<accession>A0AAJ0XEM2</accession>
<reference evidence="1" key="2">
    <citation type="journal article" date="2020" name="Microorganisms">
        <title>Osmotic Adaptation and Compatible Solute Biosynthesis of Phototrophic Bacteria as Revealed from Genome Analyses.</title>
        <authorList>
            <person name="Imhoff J.F."/>
            <person name="Rahn T."/>
            <person name="Kunzel S."/>
            <person name="Keller A."/>
            <person name="Neulinger S.C."/>
        </authorList>
    </citation>
    <scope>NUCLEOTIDE SEQUENCE</scope>
    <source>
        <strain evidence="1">DSM 4395</strain>
    </source>
</reference>
<name>A0AAJ0XEM2_HALSE</name>
<protein>
    <submittedName>
        <fullName evidence="1">Uncharacterized protein</fullName>
    </submittedName>
</protein>
<evidence type="ECO:0000313" key="1">
    <source>
        <dbReference type="EMBL" id="MBK5929969.1"/>
    </source>
</evidence>
<dbReference type="Proteomes" id="UP001296967">
    <property type="component" value="Unassembled WGS sequence"/>
</dbReference>
<reference evidence="1" key="1">
    <citation type="submission" date="2017-05" db="EMBL/GenBank/DDBJ databases">
        <authorList>
            <person name="Imhoff J.F."/>
            <person name="Rahn T."/>
            <person name="Kuenzel S."/>
            <person name="Neulinger S.C."/>
        </authorList>
    </citation>
    <scope>NUCLEOTIDE SEQUENCE</scope>
    <source>
        <strain evidence="1">DSM 4395</strain>
    </source>
</reference>
<gene>
    <name evidence="1" type="ORF">CCR82_05360</name>
</gene>
<feature type="non-terminal residue" evidence="1">
    <location>
        <position position="108"/>
    </location>
</feature>
<sequence>MPPDSHAQPASTLTAGHVEDIKLAASKMKRVERRAFQAAMTEKYCSANPRRAEALFGWSRAAVELGLHEQRSGCVCMSAQALVSGRMTWEQKHPQAAAALWEIAEAHT</sequence>
<proteinExistence type="predicted"/>
<organism evidence="1 2">
    <name type="scientific">Halochromatium salexigens</name>
    <name type="common">Chromatium salexigens</name>
    <dbReference type="NCBI Taxonomy" id="49447"/>
    <lineage>
        <taxon>Bacteria</taxon>
        <taxon>Pseudomonadati</taxon>
        <taxon>Pseudomonadota</taxon>
        <taxon>Gammaproteobacteria</taxon>
        <taxon>Chromatiales</taxon>
        <taxon>Chromatiaceae</taxon>
        <taxon>Halochromatium</taxon>
    </lineage>
</organism>
<evidence type="ECO:0000313" key="2">
    <source>
        <dbReference type="Proteomes" id="UP001296967"/>
    </source>
</evidence>